<dbReference type="EMBL" id="UINC01152701">
    <property type="protein sequence ID" value="SVD47021.1"/>
    <property type="molecule type" value="Genomic_DNA"/>
</dbReference>
<proteinExistence type="predicted"/>
<sequence>MAIEARQGPKPATKCQQSLALRPNLATHLVSVATIENQAHKRKNQTLAMMANPKPEMARAVTAHPTNSGLSLDNK</sequence>
<dbReference type="AlphaFoldDB" id="A0A382VM91"/>
<gene>
    <name evidence="1" type="ORF">METZ01_LOCUS399875</name>
</gene>
<organism evidence="1">
    <name type="scientific">marine metagenome</name>
    <dbReference type="NCBI Taxonomy" id="408172"/>
    <lineage>
        <taxon>unclassified sequences</taxon>
        <taxon>metagenomes</taxon>
        <taxon>ecological metagenomes</taxon>
    </lineage>
</organism>
<protein>
    <submittedName>
        <fullName evidence="1">Uncharacterized protein</fullName>
    </submittedName>
</protein>
<name>A0A382VM91_9ZZZZ</name>
<accession>A0A382VM91</accession>
<reference evidence="1" key="1">
    <citation type="submission" date="2018-05" db="EMBL/GenBank/DDBJ databases">
        <authorList>
            <person name="Lanie J.A."/>
            <person name="Ng W.-L."/>
            <person name="Kazmierczak K.M."/>
            <person name="Andrzejewski T.M."/>
            <person name="Davidsen T.M."/>
            <person name="Wayne K.J."/>
            <person name="Tettelin H."/>
            <person name="Glass J.I."/>
            <person name="Rusch D."/>
            <person name="Podicherti R."/>
            <person name="Tsui H.-C.T."/>
            <person name="Winkler M.E."/>
        </authorList>
    </citation>
    <scope>NUCLEOTIDE SEQUENCE</scope>
</reference>
<evidence type="ECO:0000313" key="1">
    <source>
        <dbReference type="EMBL" id="SVD47021.1"/>
    </source>
</evidence>